<dbReference type="KEGG" id="pte:PTT_12431"/>
<gene>
    <name evidence="10" type="ORF">PTT_12431</name>
</gene>
<feature type="region of interest" description="Disordered" evidence="7">
    <location>
        <begin position="451"/>
        <end position="475"/>
    </location>
</feature>
<accession>E3RTS7</accession>
<dbReference type="OrthoDB" id="19261at2759"/>
<evidence type="ECO:0000256" key="1">
    <source>
        <dbReference type="ARBA" id="ARBA00004370"/>
    </source>
</evidence>
<keyword evidence="2" id="KW-0813">Transport</keyword>
<evidence type="ECO:0000313" key="10">
    <source>
        <dbReference type="EMBL" id="EFQ90904.1"/>
    </source>
</evidence>
<dbReference type="PROSITE" id="PS50939">
    <property type="entry name" value="CYTOCHROME_B561"/>
    <property type="match status" value="1"/>
</dbReference>
<dbReference type="CDD" id="cd09630">
    <property type="entry name" value="CDH_like_cytochrome"/>
    <property type="match status" value="1"/>
</dbReference>
<dbReference type="Pfam" id="PF16010">
    <property type="entry name" value="CDH-cyt"/>
    <property type="match status" value="1"/>
</dbReference>
<evidence type="ECO:0000259" key="9">
    <source>
        <dbReference type="PROSITE" id="PS50939"/>
    </source>
</evidence>
<dbReference type="SUPFAM" id="SSF49344">
    <property type="entry name" value="CBD9-like"/>
    <property type="match status" value="1"/>
</dbReference>
<dbReference type="Gene3D" id="1.20.120.1770">
    <property type="match status" value="1"/>
</dbReference>
<dbReference type="Gene3D" id="2.60.40.1210">
    <property type="entry name" value="Cellobiose dehydrogenase, cytochrome domain"/>
    <property type="match status" value="1"/>
</dbReference>
<evidence type="ECO:0000256" key="8">
    <source>
        <dbReference type="SAM" id="Phobius"/>
    </source>
</evidence>
<feature type="transmembrane region" description="Helical" evidence="8">
    <location>
        <begin position="390"/>
        <end position="410"/>
    </location>
</feature>
<dbReference type="AlphaFoldDB" id="E3RTS7"/>
<evidence type="ECO:0000256" key="2">
    <source>
        <dbReference type="ARBA" id="ARBA00022448"/>
    </source>
</evidence>
<keyword evidence="4" id="KW-0249">Electron transport</keyword>
<dbReference type="PANTHER" id="PTHR47797:SF1">
    <property type="entry name" value="CYTOCHROME B561 DOMAIN-CONTAINING PROTEIN-RELATED"/>
    <property type="match status" value="1"/>
</dbReference>
<evidence type="ECO:0000256" key="4">
    <source>
        <dbReference type="ARBA" id="ARBA00022982"/>
    </source>
</evidence>
<reference evidence="10 11" key="1">
    <citation type="journal article" date="2010" name="Genome Biol.">
        <title>A first genome assembly of the barley fungal pathogen Pyrenophora teres f. teres.</title>
        <authorList>
            <person name="Ellwood S.R."/>
            <person name="Liu Z."/>
            <person name="Syme R.A."/>
            <person name="Lai Z."/>
            <person name="Hane J.K."/>
            <person name="Keiper F."/>
            <person name="Moffat C.S."/>
            <person name="Oliver R.P."/>
            <person name="Friesen T.L."/>
        </authorList>
    </citation>
    <scope>NUCLEOTIDE SEQUENCE [LARGE SCALE GENOMIC DNA]</scope>
    <source>
        <strain evidence="10 11">0-1</strain>
    </source>
</reference>
<keyword evidence="6 8" id="KW-0472">Membrane</keyword>
<proteinExistence type="predicted"/>
<evidence type="ECO:0000313" key="11">
    <source>
        <dbReference type="Proteomes" id="UP000001067"/>
    </source>
</evidence>
<dbReference type="CDD" id="cd08760">
    <property type="entry name" value="Cyt_b561_FRRS1_like"/>
    <property type="match status" value="1"/>
</dbReference>
<feature type="transmembrane region" description="Helical" evidence="8">
    <location>
        <begin position="349"/>
        <end position="370"/>
    </location>
</feature>
<evidence type="ECO:0000256" key="7">
    <source>
        <dbReference type="SAM" id="MobiDB-lite"/>
    </source>
</evidence>
<evidence type="ECO:0000256" key="3">
    <source>
        <dbReference type="ARBA" id="ARBA00022692"/>
    </source>
</evidence>
<keyword evidence="3 8" id="KW-0812">Transmembrane</keyword>
<dbReference type="STRING" id="861557.E3RTS7"/>
<dbReference type="Proteomes" id="UP000001067">
    <property type="component" value="Unassembled WGS sequence"/>
</dbReference>
<feature type="compositionally biased region" description="Basic and acidic residues" evidence="7">
    <location>
        <begin position="455"/>
        <end position="475"/>
    </location>
</feature>
<evidence type="ECO:0000256" key="5">
    <source>
        <dbReference type="ARBA" id="ARBA00022989"/>
    </source>
</evidence>
<dbReference type="HOGENOM" id="CLU_031471_1_0_1"/>
<comment type="subcellular location">
    <subcellularLocation>
        <location evidence="1">Membrane</location>
    </subcellularLocation>
</comment>
<keyword evidence="5 8" id="KW-1133">Transmembrane helix</keyword>
<dbReference type="eggNOG" id="ENOG502S50Z">
    <property type="taxonomic scope" value="Eukaryota"/>
</dbReference>
<protein>
    <recommendedName>
        <fullName evidence="9">Cytochrome b561 domain-containing protein</fullName>
    </recommendedName>
</protein>
<feature type="transmembrane region" description="Helical" evidence="8">
    <location>
        <begin position="422"/>
        <end position="441"/>
    </location>
</feature>
<feature type="transmembrane region" description="Helical" evidence="8">
    <location>
        <begin position="313"/>
        <end position="337"/>
    </location>
</feature>
<sequence length="475" mass="50041">MTLGFGIVCNTAAVMVRLAAPHKGHPLKLSQELSVSAKCLGDVVVHGHSTATNLRDTLERTTMKEFKTSALSLLALGYQASAQLASLCPTTGVCYRLNIPQSTASSGTGDIFFQITAPSSYEWVALGQGQGMSQANMFLVYTAANGNNVTLSPRTATGYAPPQLNSDTKVELLDGSGVSNGIMTANVKCSNCNSWNGGTMDFTGGSGNWIYAYHSSNGPKNSDDTSAQIGIHSGQATFTWDFANAKGGSSVNPLVNVAATTPANGNSGVTGVTTTDQGSRRKKLIAHGVLASLAFVILFPSGAIAIRLASFPGILWLHAGFQVFAYVVYIIGFGLGISMACESSLISHHHAIIGIILFVSIFFMPALGWIHHVMFKKVGSRTIWSHAHIWLGRSTIALGIINGGLGLRLANGRGNSSKGGRIAYGVVAGLMSAAWIGAMVLGEMRRKKGAAAAETRSKAMEERRESDRSDEHISN</sequence>
<dbReference type="SMART" id="SM00664">
    <property type="entry name" value="DoH"/>
    <property type="match status" value="1"/>
</dbReference>
<dbReference type="SMART" id="SM00665">
    <property type="entry name" value="B561"/>
    <property type="match status" value="1"/>
</dbReference>
<keyword evidence="11" id="KW-1185">Reference proteome</keyword>
<name>E3RTS7_PYRTT</name>
<dbReference type="InterPro" id="IPR015920">
    <property type="entry name" value="Cellobiose_DH-like_cyt"/>
</dbReference>
<organism evidence="11">
    <name type="scientific">Pyrenophora teres f. teres (strain 0-1)</name>
    <name type="common">Barley net blotch fungus</name>
    <name type="synonym">Drechslera teres f. teres</name>
    <dbReference type="NCBI Taxonomy" id="861557"/>
    <lineage>
        <taxon>Eukaryota</taxon>
        <taxon>Fungi</taxon>
        <taxon>Dikarya</taxon>
        <taxon>Ascomycota</taxon>
        <taxon>Pezizomycotina</taxon>
        <taxon>Dothideomycetes</taxon>
        <taxon>Pleosporomycetidae</taxon>
        <taxon>Pleosporales</taxon>
        <taxon>Pleosporineae</taxon>
        <taxon>Pleosporaceae</taxon>
        <taxon>Pyrenophora</taxon>
    </lineage>
</organism>
<dbReference type="InterPro" id="IPR005018">
    <property type="entry name" value="DOMON_domain"/>
</dbReference>
<feature type="domain" description="Cytochrome b561" evidence="9">
    <location>
        <begin position="243"/>
        <end position="444"/>
    </location>
</feature>
<dbReference type="EMBL" id="GL535021">
    <property type="protein sequence ID" value="EFQ90904.1"/>
    <property type="molecule type" value="Genomic_DNA"/>
</dbReference>
<feature type="transmembrane region" description="Helical" evidence="8">
    <location>
        <begin position="284"/>
        <end position="306"/>
    </location>
</feature>
<dbReference type="GO" id="GO:0016020">
    <property type="term" value="C:membrane"/>
    <property type="evidence" value="ECO:0007669"/>
    <property type="project" value="UniProtKB-SubCell"/>
</dbReference>
<dbReference type="PANTHER" id="PTHR47797">
    <property type="entry name" value="DEHYDROGENASE, PUTATIVE (AFU_ORTHOLOGUE AFUA_8G05805)-RELATED"/>
    <property type="match status" value="1"/>
</dbReference>
<dbReference type="InterPro" id="IPR006593">
    <property type="entry name" value="Cyt_b561/ferric_Rdtase_TM"/>
</dbReference>
<evidence type="ECO:0000256" key="6">
    <source>
        <dbReference type="ARBA" id="ARBA00023136"/>
    </source>
</evidence>